<feature type="compositionally biased region" description="Basic and acidic residues" evidence="1">
    <location>
        <begin position="36"/>
        <end position="46"/>
    </location>
</feature>
<proteinExistence type="predicted"/>
<dbReference type="EMBL" id="ML210151">
    <property type="protein sequence ID" value="TFK29076.1"/>
    <property type="molecule type" value="Genomic_DNA"/>
</dbReference>
<dbReference type="Proteomes" id="UP000307440">
    <property type="component" value="Unassembled WGS sequence"/>
</dbReference>
<protein>
    <submittedName>
        <fullName evidence="2">Uncharacterized protein</fullName>
    </submittedName>
</protein>
<keyword evidence="3" id="KW-1185">Reference proteome</keyword>
<name>A0A5C3LAM5_COPMA</name>
<sequence length="78" mass="9103">MKVAEKTPQDQERLDAMASELQQLKEERARLQEKLAEMTSMEEDRTRRKGIFAAGSSTDETKLVMSRREKVLRKLFCL</sequence>
<feature type="region of interest" description="Disordered" evidence="1">
    <location>
        <begin position="36"/>
        <end position="59"/>
    </location>
</feature>
<accession>A0A5C3LAM5</accession>
<reference evidence="2 3" key="1">
    <citation type="journal article" date="2019" name="Nat. Ecol. Evol.">
        <title>Megaphylogeny resolves global patterns of mushroom evolution.</title>
        <authorList>
            <person name="Varga T."/>
            <person name="Krizsan K."/>
            <person name="Foldi C."/>
            <person name="Dima B."/>
            <person name="Sanchez-Garcia M."/>
            <person name="Sanchez-Ramirez S."/>
            <person name="Szollosi G.J."/>
            <person name="Szarkandi J.G."/>
            <person name="Papp V."/>
            <person name="Albert L."/>
            <person name="Andreopoulos W."/>
            <person name="Angelini C."/>
            <person name="Antonin V."/>
            <person name="Barry K.W."/>
            <person name="Bougher N.L."/>
            <person name="Buchanan P."/>
            <person name="Buyck B."/>
            <person name="Bense V."/>
            <person name="Catcheside P."/>
            <person name="Chovatia M."/>
            <person name="Cooper J."/>
            <person name="Damon W."/>
            <person name="Desjardin D."/>
            <person name="Finy P."/>
            <person name="Geml J."/>
            <person name="Haridas S."/>
            <person name="Hughes K."/>
            <person name="Justo A."/>
            <person name="Karasinski D."/>
            <person name="Kautmanova I."/>
            <person name="Kiss B."/>
            <person name="Kocsube S."/>
            <person name="Kotiranta H."/>
            <person name="LaButti K.M."/>
            <person name="Lechner B.E."/>
            <person name="Liimatainen K."/>
            <person name="Lipzen A."/>
            <person name="Lukacs Z."/>
            <person name="Mihaltcheva S."/>
            <person name="Morgado L.N."/>
            <person name="Niskanen T."/>
            <person name="Noordeloos M.E."/>
            <person name="Ohm R.A."/>
            <person name="Ortiz-Santana B."/>
            <person name="Ovrebo C."/>
            <person name="Racz N."/>
            <person name="Riley R."/>
            <person name="Savchenko A."/>
            <person name="Shiryaev A."/>
            <person name="Soop K."/>
            <person name="Spirin V."/>
            <person name="Szebenyi C."/>
            <person name="Tomsovsky M."/>
            <person name="Tulloss R.E."/>
            <person name="Uehling J."/>
            <person name="Grigoriev I.V."/>
            <person name="Vagvolgyi C."/>
            <person name="Papp T."/>
            <person name="Martin F.M."/>
            <person name="Miettinen O."/>
            <person name="Hibbett D.S."/>
            <person name="Nagy L.G."/>
        </authorList>
    </citation>
    <scope>NUCLEOTIDE SEQUENCE [LARGE SCALE GENOMIC DNA]</scope>
    <source>
        <strain evidence="2 3">CBS 121175</strain>
    </source>
</reference>
<gene>
    <name evidence="2" type="ORF">FA15DRAFT_424800</name>
</gene>
<evidence type="ECO:0000313" key="3">
    <source>
        <dbReference type="Proteomes" id="UP000307440"/>
    </source>
</evidence>
<evidence type="ECO:0000313" key="2">
    <source>
        <dbReference type="EMBL" id="TFK29076.1"/>
    </source>
</evidence>
<evidence type="ECO:0000256" key="1">
    <source>
        <dbReference type="SAM" id="MobiDB-lite"/>
    </source>
</evidence>
<organism evidence="2 3">
    <name type="scientific">Coprinopsis marcescibilis</name>
    <name type="common">Agaric fungus</name>
    <name type="synonym">Psathyrella marcescibilis</name>
    <dbReference type="NCBI Taxonomy" id="230819"/>
    <lineage>
        <taxon>Eukaryota</taxon>
        <taxon>Fungi</taxon>
        <taxon>Dikarya</taxon>
        <taxon>Basidiomycota</taxon>
        <taxon>Agaricomycotina</taxon>
        <taxon>Agaricomycetes</taxon>
        <taxon>Agaricomycetidae</taxon>
        <taxon>Agaricales</taxon>
        <taxon>Agaricineae</taxon>
        <taxon>Psathyrellaceae</taxon>
        <taxon>Coprinopsis</taxon>
    </lineage>
</organism>
<dbReference type="AlphaFoldDB" id="A0A5C3LAM5"/>